<dbReference type="SUPFAM" id="SSF63829">
    <property type="entry name" value="Calcium-dependent phosphotriesterase"/>
    <property type="match status" value="1"/>
</dbReference>
<proteinExistence type="inferred from homology"/>
<evidence type="ECO:0000259" key="3">
    <source>
        <dbReference type="Pfam" id="PF08450"/>
    </source>
</evidence>
<dbReference type="PANTHER" id="PTHR47572:SF4">
    <property type="entry name" value="LACTONASE DRP35"/>
    <property type="match status" value="1"/>
</dbReference>
<dbReference type="Proteomes" id="UP000186438">
    <property type="component" value="Unassembled WGS sequence"/>
</dbReference>
<sequence length="292" mass="31881">MDRTFEVIVDGYSYLESPRWRDGRLWFSDFYTHQVVSTNEIGGDSRVEARVPQQPSGLGWLPDGRLLIVSMRDHAILRRELDGELVLHADLTGLAAGPLNDLVVDDRGRAYVGNFGFDLMAGARMAAAPLVCVNVDRSVSIVTEPLHFPNGAVIANDTLIVGETFGNRISAFDIHDDGSLSDRRDWARFGPLPDTDELTSALQALAVGPDGICRDSEGALWVADALGRRAIRVLEGGQVTHAIHLDTGIFALTLGGNDGRTLFMCTAPSFAEHERRNTRESRILTTRVDVGA</sequence>
<accession>A0A1Q4H9D4</accession>
<dbReference type="InterPro" id="IPR051262">
    <property type="entry name" value="SMP-30/CGR1_Lactonase"/>
</dbReference>
<dbReference type="InterPro" id="IPR013658">
    <property type="entry name" value="SGL"/>
</dbReference>
<dbReference type="Pfam" id="PF08450">
    <property type="entry name" value="SGL"/>
    <property type="match status" value="1"/>
</dbReference>
<evidence type="ECO:0000256" key="2">
    <source>
        <dbReference type="ARBA" id="ARBA00022801"/>
    </source>
</evidence>
<evidence type="ECO:0000313" key="5">
    <source>
        <dbReference type="Proteomes" id="UP000186438"/>
    </source>
</evidence>
<feature type="domain" description="SMP-30/Gluconolactonase/LRE-like region" evidence="3">
    <location>
        <begin position="16"/>
        <end position="267"/>
    </location>
</feature>
<evidence type="ECO:0000313" key="4">
    <source>
        <dbReference type="EMBL" id="OJZ64113.1"/>
    </source>
</evidence>
<dbReference type="STRING" id="53378.BRW65_29230"/>
<comment type="similarity">
    <text evidence="1">Belongs to the SMP-30/CGR1 family.</text>
</comment>
<keyword evidence="2" id="KW-0378">Hydrolase</keyword>
<dbReference type="GO" id="GO:0016787">
    <property type="term" value="F:hydrolase activity"/>
    <property type="evidence" value="ECO:0007669"/>
    <property type="project" value="UniProtKB-KW"/>
</dbReference>
<gene>
    <name evidence="4" type="ORF">BRW65_29230</name>
</gene>
<organism evidence="4 5">
    <name type="scientific">Mycobacterium paraffinicum</name>
    <dbReference type="NCBI Taxonomy" id="53378"/>
    <lineage>
        <taxon>Bacteria</taxon>
        <taxon>Bacillati</taxon>
        <taxon>Actinomycetota</taxon>
        <taxon>Actinomycetes</taxon>
        <taxon>Mycobacteriales</taxon>
        <taxon>Mycobacteriaceae</taxon>
        <taxon>Mycobacterium</taxon>
    </lineage>
</organism>
<dbReference type="PANTHER" id="PTHR47572">
    <property type="entry name" value="LIPOPROTEIN-RELATED"/>
    <property type="match status" value="1"/>
</dbReference>
<name>A0A1Q4H9D4_9MYCO</name>
<dbReference type="EMBL" id="MPNT01000055">
    <property type="protein sequence ID" value="OJZ64113.1"/>
    <property type="molecule type" value="Genomic_DNA"/>
</dbReference>
<comment type="caution">
    <text evidence="4">The sequence shown here is derived from an EMBL/GenBank/DDBJ whole genome shotgun (WGS) entry which is preliminary data.</text>
</comment>
<dbReference type="OrthoDB" id="2633250at2"/>
<dbReference type="Gene3D" id="2.120.10.30">
    <property type="entry name" value="TolB, C-terminal domain"/>
    <property type="match status" value="1"/>
</dbReference>
<dbReference type="AlphaFoldDB" id="A0A1Q4H9D4"/>
<evidence type="ECO:0000256" key="1">
    <source>
        <dbReference type="ARBA" id="ARBA00008853"/>
    </source>
</evidence>
<keyword evidence="5" id="KW-1185">Reference proteome</keyword>
<reference evidence="4 5" key="1">
    <citation type="submission" date="2016-11" db="EMBL/GenBank/DDBJ databases">
        <title>Genome sequences of unsequenced Mycobacteria.</title>
        <authorList>
            <person name="Greninger A.L."/>
            <person name="Fang F."/>
            <person name="Jerome K.R."/>
        </authorList>
    </citation>
    <scope>NUCLEOTIDE SEQUENCE [LARGE SCALE GENOMIC DNA]</scope>
    <source>
        <strain evidence="4 5">M11</strain>
    </source>
</reference>
<dbReference type="InterPro" id="IPR011042">
    <property type="entry name" value="6-blade_b-propeller_TolB-like"/>
</dbReference>
<protein>
    <submittedName>
        <fullName evidence="4">Gluconolactonase</fullName>
    </submittedName>
</protein>